<dbReference type="Proteomes" id="UP001061862">
    <property type="component" value="Chromosome"/>
</dbReference>
<feature type="region of interest" description="Disordered" evidence="1">
    <location>
        <begin position="1"/>
        <end position="20"/>
    </location>
</feature>
<dbReference type="RefSeq" id="WP_262168595.1">
    <property type="nucleotide sequence ID" value="NZ_CP104965.1"/>
</dbReference>
<evidence type="ECO:0000313" key="4">
    <source>
        <dbReference type="Proteomes" id="UP001061862"/>
    </source>
</evidence>
<organism evidence="3 4">
    <name type="scientific">Devosia neptuniae</name>
    <dbReference type="NCBI Taxonomy" id="191302"/>
    <lineage>
        <taxon>Bacteria</taxon>
        <taxon>Pseudomonadati</taxon>
        <taxon>Pseudomonadota</taxon>
        <taxon>Alphaproteobacteria</taxon>
        <taxon>Hyphomicrobiales</taxon>
        <taxon>Devosiaceae</taxon>
        <taxon>Devosia</taxon>
    </lineage>
</organism>
<evidence type="ECO:0000256" key="1">
    <source>
        <dbReference type="SAM" id="MobiDB-lite"/>
    </source>
</evidence>
<evidence type="ECO:0000313" key="3">
    <source>
        <dbReference type="EMBL" id="UXN69904.1"/>
    </source>
</evidence>
<dbReference type="EMBL" id="CP104965">
    <property type="protein sequence ID" value="UXN69904.1"/>
    <property type="molecule type" value="Genomic_DNA"/>
</dbReference>
<keyword evidence="4" id="KW-1185">Reference proteome</keyword>
<gene>
    <name evidence="3" type="ORF">N8A98_22295</name>
</gene>
<name>A0ABY6CCD2_9HYPH</name>
<protein>
    <submittedName>
        <fullName evidence="3">Uncharacterized protein</fullName>
    </submittedName>
</protein>
<keyword evidence="2" id="KW-1133">Transmembrane helix</keyword>
<keyword evidence="2" id="KW-0812">Transmembrane</keyword>
<evidence type="ECO:0000256" key="2">
    <source>
        <dbReference type="SAM" id="Phobius"/>
    </source>
</evidence>
<feature type="transmembrane region" description="Helical" evidence="2">
    <location>
        <begin position="28"/>
        <end position="48"/>
    </location>
</feature>
<proteinExistence type="predicted"/>
<feature type="transmembrane region" description="Helical" evidence="2">
    <location>
        <begin position="54"/>
        <end position="75"/>
    </location>
</feature>
<keyword evidence="2" id="KW-0472">Membrane</keyword>
<reference evidence="3 4" key="1">
    <citation type="submission" date="2022-09" db="EMBL/GenBank/DDBJ databases">
        <title>Interaction between co-microsymbionts with complementary sets of symbiotic genes in legume-rhizobium systems.</title>
        <authorList>
            <person name="Safronova V."/>
            <person name="Sazanova A."/>
            <person name="Afonin A."/>
            <person name="Chirak E."/>
        </authorList>
    </citation>
    <scope>NUCLEOTIDE SEQUENCE [LARGE SCALE GENOMIC DNA]</scope>
    <source>
        <strain evidence="3 4">A18/4-1</strain>
    </source>
</reference>
<sequence length="81" mass="8852">MKQIDQDPGAYRFQKPDGSWGQRVDKRLCRWMGIGGLVVAAWFGTAYARDGGDPISALLFVVMGFVAGALITLSLKSLNFD</sequence>
<accession>A0ABY6CCD2</accession>